<organism evidence="2 3">
    <name type="scientific">Adiantum capillus-veneris</name>
    <name type="common">Maidenhair fern</name>
    <dbReference type="NCBI Taxonomy" id="13818"/>
    <lineage>
        <taxon>Eukaryota</taxon>
        <taxon>Viridiplantae</taxon>
        <taxon>Streptophyta</taxon>
        <taxon>Embryophyta</taxon>
        <taxon>Tracheophyta</taxon>
        <taxon>Polypodiopsida</taxon>
        <taxon>Polypodiidae</taxon>
        <taxon>Polypodiales</taxon>
        <taxon>Pteridineae</taxon>
        <taxon>Pteridaceae</taxon>
        <taxon>Vittarioideae</taxon>
        <taxon>Adiantum</taxon>
    </lineage>
</organism>
<keyword evidence="1" id="KW-1133">Transmembrane helix</keyword>
<feature type="transmembrane region" description="Helical" evidence="1">
    <location>
        <begin position="119"/>
        <end position="140"/>
    </location>
</feature>
<evidence type="ECO:0000313" key="2">
    <source>
        <dbReference type="EMBL" id="KAI5070054.1"/>
    </source>
</evidence>
<dbReference type="OrthoDB" id="1928050at2759"/>
<sequence>MASPGRIVKKNFLLSFLARIKRRSSMHQQQDEGAICDAALRVRARLFFLKAKVAAGRLCEFHLQSRQGSLLHYRTSDKASLPAPAFFQFFKRSSSLLRSPERAPSLLSRILLSKRKKKGSLLVCGAGMGAFALFLVNHASSWATHFQTFALNAGSRLVGLFVKFIHRKCDSAGFKGAACFWQGIRGAISLFQMVMSVVRPLFTGNQFVNTALLVVLIGVLITGKANKLQDFLDSKTGGRAQFLKASMAMKFLLVTQLIKRFWAQIGLKQTCLFALLLAFLTSAVSEMD</sequence>
<dbReference type="EMBL" id="JABFUD020000014">
    <property type="protein sequence ID" value="KAI5070054.1"/>
    <property type="molecule type" value="Genomic_DNA"/>
</dbReference>
<accession>A0A9D4ULE6</accession>
<dbReference type="AlphaFoldDB" id="A0A9D4ULE6"/>
<keyword evidence="3" id="KW-1185">Reference proteome</keyword>
<gene>
    <name evidence="2" type="ORF">GOP47_0014397</name>
</gene>
<dbReference type="Proteomes" id="UP000886520">
    <property type="component" value="Chromosome 14"/>
</dbReference>
<reference evidence="2" key="1">
    <citation type="submission" date="2021-01" db="EMBL/GenBank/DDBJ databases">
        <title>Adiantum capillus-veneris genome.</title>
        <authorList>
            <person name="Fang Y."/>
            <person name="Liao Q."/>
        </authorList>
    </citation>
    <scope>NUCLEOTIDE SEQUENCE</scope>
    <source>
        <strain evidence="2">H3</strain>
        <tissue evidence="2">Leaf</tissue>
    </source>
</reference>
<feature type="transmembrane region" description="Helical" evidence="1">
    <location>
        <begin position="146"/>
        <end position="165"/>
    </location>
</feature>
<comment type="caution">
    <text evidence="2">The sequence shown here is derived from an EMBL/GenBank/DDBJ whole genome shotgun (WGS) entry which is preliminary data.</text>
</comment>
<evidence type="ECO:0000313" key="3">
    <source>
        <dbReference type="Proteomes" id="UP000886520"/>
    </source>
</evidence>
<evidence type="ECO:0000256" key="1">
    <source>
        <dbReference type="SAM" id="Phobius"/>
    </source>
</evidence>
<proteinExistence type="predicted"/>
<name>A0A9D4ULE6_ADICA</name>
<feature type="transmembrane region" description="Helical" evidence="1">
    <location>
        <begin position="265"/>
        <end position="285"/>
    </location>
</feature>
<feature type="transmembrane region" description="Helical" evidence="1">
    <location>
        <begin position="207"/>
        <end position="225"/>
    </location>
</feature>
<keyword evidence="1" id="KW-0812">Transmembrane</keyword>
<protein>
    <submittedName>
        <fullName evidence="2">Uncharacterized protein</fullName>
    </submittedName>
</protein>
<keyword evidence="1" id="KW-0472">Membrane</keyword>